<reference evidence="3 4" key="1">
    <citation type="submission" date="2016-03" db="EMBL/GenBank/DDBJ databases">
        <title>Comparative genomics of the ectomycorrhizal sister species Rhizopogon vinicolor and Rhizopogon vesiculosus (Basidiomycota: Boletales) reveals a divergence of the mating type B locus.</title>
        <authorList>
            <person name="Mujic A.B."/>
            <person name="Kuo A."/>
            <person name="Tritt A."/>
            <person name="Lipzen A."/>
            <person name="Chen C."/>
            <person name="Johnson J."/>
            <person name="Sharma A."/>
            <person name="Barry K."/>
            <person name="Grigoriev I.V."/>
            <person name="Spatafora J.W."/>
        </authorList>
    </citation>
    <scope>NUCLEOTIDE SEQUENCE [LARGE SCALE GENOMIC DNA]</scope>
    <source>
        <strain evidence="3 4">AM-OR11-056</strain>
    </source>
</reference>
<feature type="domain" description="C2H2-type" evidence="2">
    <location>
        <begin position="15"/>
        <end position="38"/>
    </location>
</feature>
<sequence length="227" mass="26265">MAHTRKKHVPYQFPCGHPHCKRYFKTLGGRTRHRNSLHPILNLDSQASTQNIQAKAPQSDPNEDSEARNDDPESTNMYDDCNHEPDVDAEFVDAGKKLYRNYHHFLNARPCDANGNFLPPGSPPSPALSNKSPDNWTPYRNRLEFETAEYIFTRNQMSATQINQLLDLWATSLLRHGDQPPFADYRDLYKTIDSTPLGDVPWENFSIQYTGERPEDDVPPWMDERYE</sequence>
<dbReference type="Pfam" id="PF18759">
    <property type="entry name" value="Plavaka"/>
    <property type="match status" value="1"/>
</dbReference>
<keyword evidence="4" id="KW-1185">Reference proteome</keyword>
<protein>
    <recommendedName>
        <fullName evidence="2">C2H2-type domain-containing protein</fullName>
    </recommendedName>
</protein>
<dbReference type="STRING" id="180088.A0A1J8R6I1"/>
<gene>
    <name evidence="3" type="ORF">AZE42_13339</name>
</gene>
<feature type="non-terminal residue" evidence="3">
    <location>
        <position position="227"/>
    </location>
</feature>
<proteinExistence type="predicted"/>
<feature type="compositionally biased region" description="Polar residues" evidence="1">
    <location>
        <begin position="43"/>
        <end position="53"/>
    </location>
</feature>
<dbReference type="AlphaFoldDB" id="A0A1J8R6I1"/>
<dbReference type="EMBL" id="LVVM01000151">
    <property type="protein sequence ID" value="OJA21424.1"/>
    <property type="molecule type" value="Genomic_DNA"/>
</dbReference>
<dbReference type="InterPro" id="IPR041078">
    <property type="entry name" value="Plavaka"/>
</dbReference>
<comment type="caution">
    <text evidence="3">The sequence shown here is derived from an EMBL/GenBank/DDBJ whole genome shotgun (WGS) entry which is preliminary data.</text>
</comment>
<name>A0A1J8R6I1_9AGAM</name>
<evidence type="ECO:0000256" key="1">
    <source>
        <dbReference type="SAM" id="MobiDB-lite"/>
    </source>
</evidence>
<evidence type="ECO:0000313" key="4">
    <source>
        <dbReference type="Proteomes" id="UP000183567"/>
    </source>
</evidence>
<dbReference type="OrthoDB" id="3199698at2759"/>
<dbReference type="PROSITE" id="PS00028">
    <property type="entry name" value="ZINC_FINGER_C2H2_1"/>
    <property type="match status" value="1"/>
</dbReference>
<evidence type="ECO:0000259" key="2">
    <source>
        <dbReference type="PROSITE" id="PS00028"/>
    </source>
</evidence>
<dbReference type="Proteomes" id="UP000183567">
    <property type="component" value="Unassembled WGS sequence"/>
</dbReference>
<dbReference type="InterPro" id="IPR013087">
    <property type="entry name" value="Znf_C2H2_type"/>
</dbReference>
<accession>A0A1J8R6I1</accession>
<feature type="region of interest" description="Disordered" evidence="1">
    <location>
        <begin position="42"/>
        <end position="83"/>
    </location>
</feature>
<organism evidence="3 4">
    <name type="scientific">Rhizopogon vesiculosus</name>
    <dbReference type="NCBI Taxonomy" id="180088"/>
    <lineage>
        <taxon>Eukaryota</taxon>
        <taxon>Fungi</taxon>
        <taxon>Dikarya</taxon>
        <taxon>Basidiomycota</taxon>
        <taxon>Agaricomycotina</taxon>
        <taxon>Agaricomycetes</taxon>
        <taxon>Agaricomycetidae</taxon>
        <taxon>Boletales</taxon>
        <taxon>Suillineae</taxon>
        <taxon>Rhizopogonaceae</taxon>
        <taxon>Rhizopogon</taxon>
    </lineage>
</organism>
<evidence type="ECO:0000313" key="3">
    <source>
        <dbReference type="EMBL" id="OJA21424.1"/>
    </source>
</evidence>